<dbReference type="Proteomes" id="UP000288073">
    <property type="component" value="Unassembled WGS sequence"/>
</dbReference>
<protein>
    <submittedName>
        <fullName evidence="2">Glyoxalase/bleomycin resistance/dioxygenase family protein</fullName>
    </submittedName>
</protein>
<gene>
    <name evidence="1" type="ORF">AN926_01205</name>
    <name evidence="4" type="ORF">CSW23_01705</name>
    <name evidence="3" type="ORF">CSW27_13640</name>
    <name evidence="2" type="ORF">CSW41_06010</name>
</gene>
<dbReference type="InterPro" id="IPR029068">
    <property type="entry name" value="Glyas_Bleomycin-R_OHBP_Dase"/>
</dbReference>
<accession>A0A0N0IRQ7</accession>
<dbReference type="EMBL" id="PEMJ01000369">
    <property type="protein sequence ID" value="RTI10822.1"/>
    <property type="molecule type" value="Genomic_DNA"/>
</dbReference>
<reference evidence="1 5" key="1">
    <citation type="submission" date="2015-09" db="EMBL/GenBank/DDBJ databases">
        <title>Draft genome sequence of Thermus scotoductus strain K1 isolated from a geothermal spring in Nagorno-Karabakh, Armenia.</title>
        <authorList>
            <person name="Saghatelyan A."/>
            <person name="Poghosyan L."/>
            <person name="Panosyan H."/>
            <person name="Birkeland N.-K."/>
        </authorList>
    </citation>
    <scope>NUCLEOTIDE SEQUENCE [LARGE SCALE GENOMIC DNA]</scope>
    <source>
        <strain evidence="1 5">K1</strain>
    </source>
</reference>
<dbReference type="PATRIC" id="fig|37636.3.peg.1403"/>
<dbReference type="EMBL" id="LJJR01000004">
    <property type="protein sequence ID" value="KPD32847.1"/>
    <property type="molecule type" value="Genomic_DNA"/>
</dbReference>
<dbReference type="EMBL" id="PEMN01000035">
    <property type="protein sequence ID" value="RTI20384.1"/>
    <property type="molecule type" value="Genomic_DNA"/>
</dbReference>
<dbReference type="AlphaFoldDB" id="A0A0N0IRQ7"/>
<dbReference type="GO" id="GO:0051213">
    <property type="term" value="F:dioxygenase activity"/>
    <property type="evidence" value="ECO:0007669"/>
    <property type="project" value="UniProtKB-KW"/>
</dbReference>
<evidence type="ECO:0000313" key="3">
    <source>
        <dbReference type="EMBL" id="RTI10822.1"/>
    </source>
</evidence>
<dbReference type="SUPFAM" id="SSF54593">
    <property type="entry name" value="Glyoxalase/Bleomycin resistance protein/Dihydroxybiphenyl dioxygenase"/>
    <property type="match status" value="1"/>
</dbReference>
<keyword evidence="2" id="KW-0223">Dioxygenase</keyword>
<evidence type="ECO:0000313" key="8">
    <source>
        <dbReference type="Proteomes" id="UP000288073"/>
    </source>
</evidence>
<comment type="caution">
    <text evidence="1">The sequence shown here is derived from an EMBL/GenBank/DDBJ whole genome shotgun (WGS) entry which is preliminary data.</text>
</comment>
<evidence type="ECO:0000313" key="2">
    <source>
        <dbReference type="EMBL" id="RTH18403.1"/>
    </source>
</evidence>
<evidence type="ECO:0000313" key="1">
    <source>
        <dbReference type="EMBL" id="KPD32847.1"/>
    </source>
</evidence>
<evidence type="ECO:0000313" key="6">
    <source>
        <dbReference type="Proteomes" id="UP000287155"/>
    </source>
</evidence>
<organism evidence="1 5">
    <name type="scientific">Thermus scotoductus</name>
    <dbReference type="NCBI Taxonomy" id="37636"/>
    <lineage>
        <taxon>Bacteria</taxon>
        <taxon>Thermotogati</taxon>
        <taxon>Deinococcota</taxon>
        <taxon>Deinococci</taxon>
        <taxon>Thermales</taxon>
        <taxon>Thermaceae</taxon>
        <taxon>Thermus</taxon>
    </lineage>
</organism>
<sequence length="127" mass="14017">MSETLVVYVPDLGQGVSFYQALGLALEELIPEREALLAPLEGSLLLLRPGSGGVEQGPNRPRPEGHGFARLGVEEGRLVFFVENLEHEKLRLAKYGLPFREAGEHLLLFDPGENPVLVRELPPEKHS</sequence>
<reference evidence="6 7" key="2">
    <citation type="journal article" date="2019" name="Extremophiles">
        <title>Biogeography of thermophiles and predominance of Thermus scotoductus in domestic water heaters.</title>
        <authorList>
            <person name="Wilpiszeski R.L."/>
            <person name="Zhang Z."/>
            <person name="House C.H."/>
        </authorList>
    </citation>
    <scope>NUCLEOTIDE SEQUENCE [LARGE SCALE GENOMIC DNA]</scope>
    <source>
        <strain evidence="4 8">10_S10</strain>
        <strain evidence="3 6">14_S14</strain>
        <strain evidence="2 7">28_S28</strain>
    </source>
</reference>
<dbReference type="Proteomes" id="UP000287439">
    <property type="component" value="Unassembled WGS sequence"/>
</dbReference>
<proteinExistence type="predicted"/>
<evidence type="ECO:0000313" key="4">
    <source>
        <dbReference type="EMBL" id="RTI20384.1"/>
    </source>
</evidence>
<dbReference type="Gene3D" id="3.10.180.10">
    <property type="entry name" value="2,3-Dihydroxybiphenyl 1,2-Dioxygenase, domain 1"/>
    <property type="match status" value="1"/>
</dbReference>
<name>A0A0N0IRQ7_THESC</name>
<keyword evidence="2" id="KW-0560">Oxidoreductase</keyword>
<evidence type="ECO:0000313" key="5">
    <source>
        <dbReference type="Proteomes" id="UP000053099"/>
    </source>
</evidence>
<dbReference type="EMBL" id="PELV01000173">
    <property type="protein sequence ID" value="RTH18403.1"/>
    <property type="molecule type" value="Genomic_DNA"/>
</dbReference>
<dbReference type="RefSeq" id="WP_054391559.1">
    <property type="nucleotide sequence ID" value="NZ_DAHVNI010000029.1"/>
</dbReference>
<dbReference type="Proteomes" id="UP000053099">
    <property type="component" value="Unassembled WGS sequence"/>
</dbReference>
<dbReference type="Proteomes" id="UP000287155">
    <property type="component" value="Unassembled WGS sequence"/>
</dbReference>
<evidence type="ECO:0000313" key="7">
    <source>
        <dbReference type="Proteomes" id="UP000287439"/>
    </source>
</evidence>